<name>A0ABT4VS71_9HYPH</name>
<reference evidence="1" key="1">
    <citation type="submission" date="2022-11" db="EMBL/GenBank/DDBJ databases">
        <title>Hoeflea poritis sp. nov., isolated from scleractinian coral Porites lutea.</title>
        <authorList>
            <person name="Zhang G."/>
            <person name="Wei Q."/>
            <person name="Cai L."/>
        </authorList>
    </citation>
    <scope>NUCLEOTIDE SEQUENCE</scope>
    <source>
        <strain evidence="1">E7-10</strain>
    </source>
</reference>
<evidence type="ECO:0008006" key="3">
    <source>
        <dbReference type="Google" id="ProtNLM"/>
    </source>
</evidence>
<proteinExistence type="predicted"/>
<comment type="caution">
    <text evidence="1">The sequence shown here is derived from an EMBL/GenBank/DDBJ whole genome shotgun (WGS) entry which is preliminary data.</text>
</comment>
<gene>
    <name evidence="1" type="ORF">OOZ53_19530</name>
</gene>
<organism evidence="1 2">
    <name type="scientific">Hoeflea poritis</name>
    <dbReference type="NCBI Taxonomy" id="2993659"/>
    <lineage>
        <taxon>Bacteria</taxon>
        <taxon>Pseudomonadati</taxon>
        <taxon>Pseudomonadota</taxon>
        <taxon>Alphaproteobacteria</taxon>
        <taxon>Hyphomicrobiales</taxon>
        <taxon>Rhizobiaceae</taxon>
        <taxon>Hoeflea</taxon>
    </lineage>
</organism>
<evidence type="ECO:0000313" key="1">
    <source>
        <dbReference type="EMBL" id="MDA4847562.1"/>
    </source>
</evidence>
<evidence type="ECO:0000313" key="2">
    <source>
        <dbReference type="Proteomes" id="UP001148313"/>
    </source>
</evidence>
<dbReference type="RefSeq" id="WP_271091392.1">
    <property type="nucleotide sequence ID" value="NZ_JAPJZH010000013.1"/>
</dbReference>
<dbReference type="Proteomes" id="UP001148313">
    <property type="component" value="Unassembled WGS sequence"/>
</dbReference>
<protein>
    <recommendedName>
        <fullName evidence="3">Flagellar export protein FliJ</fullName>
    </recommendedName>
</protein>
<accession>A0ABT4VS71</accession>
<dbReference type="EMBL" id="JAPJZH010000013">
    <property type="protein sequence ID" value="MDA4847562.1"/>
    <property type="molecule type" value="Genomic_DNA"/>
</dbReference>
<sequence>MAADAFEKRARNLKRLAALQGQLHKLAETELAETNRQRIVVGEQIAHLVEVMGGLSQVHRLFPELYARQLDKLKSRERTLAAQAQLQEQKVLRERTKQERLGDHLVTASAEVERMREDESLLDLLDAVKGAGQENHGSRAPASRKLRGA</sequence>
<keyword evidence="2" id="KW-1185">Reference proteome</keyword>